<dbReference type="PANTHER" id="PTHR48249">
    <property type="entry name" value="MEDIATOR OF RNA POLYMERASE II TRANSCRIPTION SUBUNIT 13"/>
    <property type="match status" value="1"/>
</dbReference>
<evidence type="ECO:0000256" key="11">
    <source>
        <dbReference type="RuleBase" id="RU364134"/>
    </source>
</evidence>
<feature type="compositionally biased region" description="Acidic residues" evidence="12">
    <location>
        <begin position="544"/>
        <end position="554"/>
    </location>
</feature>
<protein>
    <recommendedName>
        <fullName evidence="3 11">Mediator of RNA polymerase II transcription subunit 13</fullName>
    </recommendedName>
    <alternativeName>
        <fullName evidence="10 11">Mediator complex subunit 13</fullName>
    </alternativeName>
</protein>
<evidence type="ECO:0000256" key="7">
    <source>
        <dbReference type="ARBA" id="ARBA00023163"/>
    </source>
</evidence>
<feature type="compositionally biased region" description="Polar residues" evidence="12">
    <location>
        <begin position="118"/>
        <end position="133"/>
    </location>
</feature>
<name>A0A8K0QVK0_9PLEO</name>
<feature type="domain" description="Mediator complex subunit Med13 N-terminal" evidence="14">
    <location>
        <begin position="1"/>
        <end position="368"/>
    </location>
</feature>
<dbReference type="InterPro" id="IPR009401">
    <property type="entry name" value="Med13_C"/>
</dbReference>
<feature type="compositionally biased region" description="Acidic residues" evidence="12">
    <location>
        <begin position="800"/>
        <end position="823"/>
    </location>
</feature>
<proteinExistence type="inferred from homology"/>
<sequence length="1633" mass="177456">MEFLKTCSTNAQAIGEYEAIAYQAFSFARDASHPTSPTLDWPPSDDVRAVEAQLRQQHQLVTQDASRPWLWHFEPIPLDAFGQDTIKLPVVEGFSFQREQFGFMKASEMARPPMRPGNPQTFSHPATSPSTSGPHKGAPTATARPVQPGQPHADQTQALDCFTVYELFASSITALVSYSLVQKCGVVALNYRTFVAKPLGGDQASRPSSDVYADVHWLTTINIHWLSSGTVLVSTYTDQADSFQCLDSLDADSQKSLVGSCIRLAPNGMLARISSFEDPLDGSTEDLVRRVPRKKARVESLEQNIERWKVSVERMLKWKGYSLPKLNEKSSWVRVRTAHTTSISITSPPLSLFDRDVLWPRALCFTYRSQPTCGGVTEAHVTQPLSPPSDDMSWFEAAGSIGFRDPIDNAQEWYIGKLERDRVIEGRRRSKKVEEDAMRRKEEPAGLYPSSPFNARSGVYGELQAVSGVYPTPPDGVAPGTGLSTIDTPSVSGAAPNVILPPGGSNPAINLSAPQDHPQSDEQQHPSTSPLFPTNLDPFQTAGDNDDLFEDAEGDGFGGNGVNEADFDFFDEPDEPSAQDTAMPDAPSMPQTDPNAGLKHDTDTAILAPSEMPIKEEMSDPTAALEDALANSTQSIRDVTRDIKGKETQDHSASSTDVPPEPITSKKPVASPIVDEPQAKAPTPPLSPGIVAEVLLPSPPRKRTSQRRAVQNAVSSAESAFHSLDFSRRLSLADAKYHEGRFATHLEKDVDHDKSAGNAAPARIKSLRDLPLLTNLRYAMGVASANQIPQNLSLARAVSDESDPESDSESASESSDASDEDIEVAPKAGPTPFLGRLIIPAKRKLPTEGHATPLSVTSFAESFGGDWQESIGLVLDETSLSAFDANSWDWPLLHLPPPSERSLAGSRYAIPSLPSVSTRLPDTPTSQPDVDMDLPDEKPTSGKESIVVTQIVTDQIISATLDVLGEDECANTNILQHSTNETRWQTTMKTLFPKAVDCSVSSLIALHDVFPDLSAQAKGQQRPTPRKPNDSSAIPSNHIYQMHPPFVRVRRAETQWDLLPPSIAFWEPLGLAPVSAQKNVVAFCVYPSSDGLRPVLERFMLNLQLAYDTCKLGTHARVETVIEYEGGLVPCKVNPQASKKDAFKALRETCTQLGRLLAIQHSQIREQQDAKVDAFVIYMVNPFKSRSALWELCSAFWTLFQAYGQGPPGRSDQSQKPDLVLQILPIKYLASFDAPVVLDASTYVNLAREVYDRCPPSASSMDKTPLNIYKAPAFQLEESLPRSIQFKLMSEPPQDLLRENSYMHLAYAISLDGTWVTAAWTDSCGKSQAVVSYHLGTRAFGDVAKEIWQTTIDILQSRRVQWRVCIAKVGAMDREELETWVLLITCPTQVNLFLTLMTVAENSPYKFTPTASSGSSTGQTSTATPGSTPQPGVSPDPAVGLTPAATPSADAPDPSADPDARLIDVTDETWGIILAHRLHNSNCTNQFSPALISGLLVKRGETYATSNSVHHPIPDPQPGPIVVAVNILWIGAVGSTRAATSPFPPSTDGVSPGGVPPSPAAQERSTSSLMWTPTMQTRATAENLLKEVLAHFRGLGLLAKLKGMRGTRHGTLPWHVVAAKRGVEGLGKVTGGI</sequence>
<evidence type="ECO:0000256" key="5">
    <source>
        <dbReference type="ARBA" id="ARBA00023015"/>
    </source>
</evidence>
<feature type="compositionally biased region" description="Basic and acidic residues" evidence="12">
    <location>
        <begin position="638"/>
        <end position="650"/>
    </location>
</feature>
<dbReference type="Pfam" id="PF11597">
    <property type="entry name" value="Med13_N"/>
    <property type="match status" value="1"/>
</dbReference>
<dbReference type="GO" id="GO:0003713">
    <property type="term" value="F:transcription coactivator activity"/>
    <property type="evidence" value="ECO:0007669"/>
    <property type="project" value="TreeGrafter"/>
</dbReference>
<comment type="subunit">
    <text evidence="11">Component of the SRB8-11 complex, which itself associates with the Mediator complex.</text>
</comment>
<reference evidence="16" key="1">
    <citation type="journal article" date="2021" name="Nat. Commun.">
        <title>Genetic determinants of endophytism in the Arabidopsis root mycobiome.</title>
        <authorList>
            <person name="Mesny F."/>
            <person name="Miyauchi S."/>
            <person name="Thiergart T."/>
            <person name="Pickel B."/>
            <person name="Atanasova L."/>
            <person name="Karlsson M."/>
            <person name="Huettel B."/>
            <person name="Barry K.W."/>
            <person name="Haridas S."/>
            <person name="Chen C."/>
            <person name="Bauer D."/>
            <person name="Andreopoulos W."/>
            <person name="Pangilinan J."/>
            <person name="LaButti K."/>
            <person name="Riley R."/>
            <person name="Lipzen A."/>
            <person name="Clum A."/>
            <person name="Drula E."/>
            <person name="Henrissat B."/>
            <person name="Kohler A."/>
            <person name="Grigoriev I.V."/>
            <person name="Martin F.M."/>
            <person name="Hacquard S."/>
        </authorList>
    </citation>
    <scope>NUCLEOTIDE SEQUENCE</scope>
    <source>
        <strain evidence="16">MPI-SDFR-AT-0120</strain>
    </source>
</reference>
<dbReference type="GO" id="GO:0016592">
    <property type="term" value="C:mediator complex"/>
    <property type="evidence" value="ECO:0007669"/>
    <property type="project" value="InterPro"/>
</dbReference>
<dbReference type="InterPro" id="IPR021643">
    <property type="entry name" value="Mediator_Med13_N"/>
</dbReference>
<accession>A0A8K0QVK0</accession>
<feature type="region of interest" description="Disordered" evidence="12">
    <location>
        <begin position="478"/>
        <end position="601"/>
    </location>
</feature>
<evidence type="ECO:0000259" key="13">
    <source>
        <dbReference type="Pfam" id="PF06333"/>
    </source>
</evidence>
<keyword evidence="17" id="KW-1185">Reference proteome</keyword>
<feature type="compositionally biased region" description="Acidic residues" evidence="12">
    <location>
        <begin position="565"/>
        <end position="577"/>
    </location>
</feature>
<dbReference type="Proteomes" id="UP000813461">
    <property type="component" value="Unassembled WGS sequence"/>
</dbReference>
<keyword evidence="7 11" id="KW-0804">Transcription</keyword>
<evidence type="ECO:0000256" key="10">
    <source>
        <dbReference type="ARBA" id="ARBA00032008"/>
    </source>
</evidence>
<comment type="caution">
    <text evidence="16">The sequence shown here is derived from an EMBL/GenBank/DDBJ whole genome shotgun (WGS) entry which is preliminary data.</text>
</comment>
<keyword evidence="4 11" id="KW-0678">Repressor</keyword>
<evidence type="ECO:0000256" key="6">
    <source>
        <dbReference type="ARBA" id="ARBA00023159"/>
    </source>
</evidence>
<dbReference type="Pfam" id="PF06333">
    <property type="entry name" value="Med13_C"/>
    <property type="match status" value="1"/>
</dbReference>
<dbReference type="EMBL" id="JAGMVJ010000021">
    <property type="protein sequence ID" value="KAH7074103.1"/>
    <property type="molecule type" value="Genomic_DNA"/>
</dbReference>
<feature type="region of interest" description="Disordered" evidence="12">
    <location>
        <begin position="1015"/>
        <end position="1037"/>
    </location>
</feature>
<feature type="domain" description="MID" evidence="15">
    <location>
        <begin position="1078"/>
        <end position="1256"/>
    </location>
</feature>
<evidence type="ECO:0000256" key="2">
    <source>
        <dbReference type="ARBA" id="ARBA00009354"/>
    </source>
</evidence>
<keyword evidence="6 11" id="KW-0010">Activator</keyword>
<dbReference type="PANTHER" id="PTHR48249:SF3">
    <property type="entry name" value="MEDIATOR OF RNA POLYMERASE II TRANSCRIPTION SUBUNIT 13"/>
    <property type="match status" value="1"/>
</dbReference>
<evidence type="ECO:0000256" key="1">
    <source>
        <dbReference type="ARBA" id="ARBA00004123"/>
    </source>
</evidence>
<evidence type="ECO:0000256" key="8">
    <source>
        <dbReference type="ARBA" id="ARBA00023242"/>
    </source>
</evidence>
<keyword evidence="5 11" id="KW-0805">Transcription regulation</keyword>
<feature type="region of interest" description="Disordered" evidence="12">
    <location>
        <begin position="1539"/>
        <end position="1571"/>
    </location>
</feature>
<comment type="function">
    <text evidence="9 11">Component of the SRB8-11 complex. The SRB8-11 complex is a regulatory module of the Mediator complex which is itself involved in regulation of basal and activated RNA polymerase II-dependent transcription. The SRB8-11 complex may be involved in the transcriptional repression of a subset of genes regulated by Mediator. It may inhibit the association of the Mediator complex with RNA polymerase II to form the holoenzyme complex.</text>
</comment>
<evidence type="ECO:0000313" key="16">
    <source>
        <dbReference type="EMBL" id="KAH7074103.1"/>
    </source>
</evidence>
<dbReference type="GO" id="GO:0045944">
    <property type="term" value="P:positive regulation of transcription by RNA polymerase II"/>
    <property type="evidence" value="ECO:0007669"/>
    <property type="project" value="TreeGrafter"/>
</dbReference>
<feature type="region of interest" description="Disordered" evidence="12">
    <location>
        <begin position="617"/>
        <end position="713"/>
    </location>
</feature>
<feature type="region of interest" description="Disordered" evidence="12">
    <location>
        <begin position="110"/>
        <end position="153"/>
    </location>
</feature>
<feature type="compositionally biased region" description="Polar residues" evidence="12">
    <location>
        <begin position="914"/>
        <end position="928"/>
    </location>
</feature>
<feature type="domain" description="Mediator complex subunit Med13 C-terminal" evidence="13">
    <location>
        <begin position="1271"/>
        <end position="1619"/>
    </location>
</feature>
<feature type="region of interest" description="Disordered" evidence="12">
    <location>
        <begin position="427"/>
        <end position="450"/>
    </location>
</feature>
<evidence type="ECO:0000259" key="15">
    <source>
        <dbReference type="Pfam" id="PF18296"/>
    </source>
</evidence>
<feature type="compositionally biased region" description="Polar residues" evidence="12">
    <location>
        <begin position="482"/>
        <end position="491"/>
    </location>
</feature>
<evidence type="ECO:0000256" key="3">
    <source>
        <dbReference type="ARBA" id="ARBA00019618"/>
    </source>
</evidence>
<comment type="similarity">
    <text evidence="2 11">Belongs to the Mediator complex subunit 13 family.</text>
</comment>
<dbReference type="InterPro" id="IPR051139">
    <property type="entry name" value="Mediator_complx_sub13"/>
</dbReference>
<feature type="compositionally biased region" description="Low complexity" evidence="12">
    <location>
        <begin position="1442"/>
        <end position="1454"/>
    </location>
</feature>
<evidence type="ECO:0000256" key="4">
    <source>
        <dbReference type="ARBA" id="ARBA00022491"/>
    </source>
</evidence>
<dbReference type="OrthoDB" id="103819at2759"/>
<gene>
    <name evidence="16" type="ORF">FB567DRAFT_536783</name>
</gene>
<organism evidence="16 17">
    <name type="scientific">Paraphoma chrysanthemicola</name>
    <dbReference type="NCBI Taxonomy" id="798071"/>
    <lineage>
        <taxon>Eukaryota</taxon>
        <taxon>Fungi</taxon>
        <taxon>Dikarya</taxon>
        <taxon>Ascomycota</taxon>
        <taxon>Pezizomycotina</taxon>
        <taxon>Dothideomycetes</taxon>
        <taxon>Pleosporomycetidae</taxon>
        <taxon>Pleosporales</taxon>
        <taxon>Pleosporineae</taxon>
        <taxon>Phaeosphaeriaceae</taxon>
        <taxon>Paraphoma</taxon>
    </lineage>
</organism>
<evidence type="ECO:0000256" key="12">
    <source>
        <dbReference type="SAM" id="MobiDB-lite"/>
    </source>
</evidence>
<dbReference type="InterPro" id="IPR041285">
    <property type="entry name" value="MID_MedPIWI"/>
</dbReference>
<feature type="region of interest" description="Disordered" evidence="12">
    <location>
        <begin position="1409"/>
        <end position="1460"/>
    </location>
</feature>
<evidence type="ECO:0000313" key="17">
    <source>
        <dbReference type="Proteomes" id="UP000813461"/>
    </source>
</evidence>
<feature type="region of interest" description="Disordered" evidence="12">
    <location>
        <begin position="914"/>
        <end position="944"/>
    </location>
</feature>
<comment type="subcellular location">
    <subcellularLocation>
        <location evidence="1 11">Nucleus</location>
    </subcellularLocation>
</comment>
<feature type="compositionally biased region" description="Basic and acidic residues" evidence="12">
    <location>
        <begin position="427"/>
        <end position="444"/>
    </location>
</feature>
<evidence type="ECO:0000256" key="9">
    <source>
        <dbReference type="ARBA" id="ARBA00025661"/>
    </source>
</evidence>
<dbReference type="Pfam" id="PF18296">
    <property type="entry name" value="MID_MedPIWI"/>
    <property type="match status" value="1"/>
</dbReference>
<feature type="compositionally biased region" description="Low complexity" evidence="12">
    <location>
        <begin position="1409"/>
        <end position="1431"/>
    </location>
</feature>
<keyword evidence="8 11" id="KW-0539">Nucleus</keyword>
<feature type="region of interest" description="Disordered" evidence="12">
    <location>
        <begin position="796"/>
        <end position="829"/>
    </location>
</feature>
<evidence type="ECO:0000259" key="14">
    <source>
        <dbReference type="Pfam" id="PF11597"/>
    </source>
</evidence>